<dbReference type="GO" id="GO:0005669">
    <property type="term" value="C:transcription factor TFIID complex"/>
    <property type="evidence" value="ECO:0007669"/>
    <property type="project" value="TreeGrafter"/>
</dbReference>
<evidence type="ECO:0000256" key="1">
    <source>
        <dbReference type="ARBA" id="ARBA00004123"/>
    </source>
</evidence>
<organism evidence="11 12">
    <name type="scientific">Elysia crispata</name>
    <name type="common">lettuce slug</name>
    <dbReference type="NCBI Taxonomy" id="231223"/>
    <lineage>
        <taxon>Eukaryota</taxon>
        <taxon>Metazoa</taxon>
        <taxon>Spiralia</taxon>
        <taxon>Lophotrochozoa</taxon>
        <taxon>Mollusca</taxon>
        <taxon>Gastropoda</taxon>
        <taxon>Heterobranchia</taxon>
        <taxon>Euthyneura</taxon>
        <taxon>Panpulmonata</taxon>
        <taxon>Sacoglossa</taxon>
        <taxon>Placobranchoidea</taxon>
        <taxon>Plakobranchidae</taxon>
        <taxon>Elysia</taxon>
    </lineage>
</organism>
<sequence>MKRSKNDHIRSTISRYFKRRQFTEIEMSSRKDARQKHTITDLSVRRQTRSRASVDNTLAMSSISGDATAFDQQFTRLKTFISTAVMPYRSQLETILFPMFASVYLEMLCNGQKVPAHKFHGRHCEAFPEEHRQPFLKLLKKLETKSEVLTNKTVAEFRDNRTILKADQDTVDYLMRFLTTEENMIILQVFNQYIQTDVTGALPNGTIELSSMPEVKEEAHSDTSSLQVNQNGDDKSVTPVLEEELTSVIQAVRDLPPSLPSICFFTFLNTYQGLCSATLSQDKKRLSGCFEDASISVWNLEPDIFTRCNVECDPSKVVLAADFIHCTQDEIREKMNCKAIQSSERANLMGHRGAVYKTRFLHNSHSHLLSCSEDCTVRLWGMAPQTNTVIYKGHNSPVWDISVSSTDTWFASCSHDTTTKLWTFDRTFPLRSYIGHSLDVDCVEFHPNNNYLATGSADKTVRFWSVTEARTVRLLQGHRGSVLALAFSPDGKLLASAGEDRRIRVWDLSSGHIVKELRGHSDIVYSLAFDEHSRLLASGGGDCCVRLWDLTRTSESSVSEGHSSPELLGAFPTKSALISFLNFSQHNVLLAAGASS</sequence>
<dbReference type="InterPro" id="IPR020472">
    <property type="entry name" value="WD40_PAC1"/>
</dbReference>
<evidence type="ECO:0000256" key="4">
    <source>
        <dbReference type="ARBA" id="ARBA00022737"/>
    </source>
</evidence>
<dbReference type="GO" id="GO:0016251">
    <property type="term" value="F:RNA polymerase II general transcription initiation factor activity"/>
    <property type="evidence" value="ECO:0007669"/>
    <property type="project" value="TreeGrafter"/>
</dbReference>
<evidence type="ECO:0000256" key="9">
    <source>
        <dbReference type="SAM" id="MobiDB-lite"/>
    </source>
</evidence>
<dbReference type="InterPro" id="IPR007582">
    <property type="entry name" value="TFIID_NTD2"/>
</dbReference>
<dbReference type="AlphaFoldDB" id="A0AAE1CWM1"/>
<evidence type="ECO:0000256" key="6">
    <source>
        <dbReference type="ARBA" id="ARBA00023163"/>
    </source>
</evidence>
<dbReference type="CDD" id="cd00200">
    <property type="entry name" value="WD40"/>
    <property type="match status" value="1"/>
</dbReference>
<proteinExistence type="inferred from homology"/>
<evidence type="ECO:0000259" key="10">
    <source>
        <dbReference type="Pfam" id="PF04494"/>
    </source>
</evidence>
<comment type="similarity">
    <text evidence="2">Belongs to the WD repeat TAF5 family.</text>
</comment>
<dbReference type="SUPFAM" id="SSF160897">
    <property type="entry name" value="Taf5 N-terminal domain-like"/>
    <property type="match status" value="1"/>
</dbReference>
<dbReference type="EMBL" id="JAWDGP010006390">
    <property type="protein sequence ID" value="KAK3741825.1"/>
    <property type="molecule type" value="Genomic_DNA"/>
</dbReference>
<evidence type="ECO:0000313" key="12">
    <source>
        <dbReference type="Proteomes" id="UP001283361"/>
    </source>
</evidence>
<keyword evidence="12" id="KW-1185">Reference proteome</keyword>
<dbReference type="PROSITE" id="PS00678">
    <property type="entry name" value="WD_REPEATS_1"/>
    <property type="match status" value="2"/>
</dbReference>
<name>A0AAE1CWM1_9GAST</name>
<dbReference type="InterPro" id="IPR001680">
    <property type="entry name" value="WD40_rpt"/>
</dbReference>
<dbReference type="Pfam" id="PF04494">
    <property type="entry name" value="TFIID_NTD2"/>
    <property type="match status" value="1"/>
</dbReference>
<dbReference type="Gene3D" id="2.130.10.10">
    <property type="entry name" value="YVTN repeat-like/Quinoprotein amine dehydrogenase"/>
    <property type="match status" value="2"/>
</dbReference>
<feature type="region of interest" description="Disordered" evidence="9">
    <location>
        <begin position="213"/>
        <end position="234"/>
    </location>
</feature>
<dbReference type="InterPro" id="IPR036322">
    <property type="entry name" value="WD40_repeat_dom_sf"/>
</dbReference>
<dbReference type="PROSITE" id="PS50294">
    <property type="entry name" value="WD_REPEATS_REGION"/>
    <property type="match status" value="4"/>
</dbReference>
<feature type="repeat" description="WD" evidence="8">
    <location>
        <begin position="391"/>
        <end position="432"/>
    </location>
</feature>
<dbReference type="Pfam" id="PF00400">
    <property type="entry name" value="WD40"/>
    <property type="match status" value="5"/>
</dbReference>
<dbReference type="InterPro" id="IPR019775">
    <property type="entry name" value="WD40_repeat_CS"/>
</dbReference>
<feature type="repeat" description="WD" evidence="8">
    <location>
        <begin position="433"/>
        <end position="474"/>
    </location>
</feature>
<dbReference type="InterPro" id="IPR037264">
    <property type="entry name" value="TFIID_NTD2_sf"/>
</dbReference>
<keyword evidence="5" id="KW-0805">Transcription regulation</keyword>
<feature type="repeat" description="WD" evidence="8">
    <location>
        <begin position="348"/>
        <end position="380"/>
    </location>
</feature>
<feature type="repeat" description="WD" evidence="8">
    <location>
        <begin position="475"/>
        <end position="516"/>
    </location>
</feature>
<dbReference type="GO" id="GO:0006367">
    <property type="term" value="P:transcription initiation at RNA polymerase II promoter"/>
    <property type="evidence" value="ECO:0007669"/>
    <property type="project" value="TreeGrafter"/>
</dbReference>
<dbReference type="CDD" id="cd08044">
    <property type="entry name" value="TAF5_NTD2"/>
    <property type="match status" value="1"/>
</dbReference>
<protein>
    <recommendedName>
        <fullName evidence="10">TFIID subunit TAF5 NTD2 domain-containing protein</fullName>
    </recommendedName>
</protein>
<reference evidence="11" key="1">
    <citation type="journal article" date="2023" name="G3 (Bethesda)">
        <title>A reference genome for the long-term kleptoplast-retaining sea slug Elysia crispata morphotype clarki.</title>
        <authorList>
            <person name="Eastman K.E."/>
            <person name="Pendleton A.L."/>
            <person name="Shaikh M.A."/>
            <person name="Suttiyut T."/>
            <person name="Ogas R."/>
            <person name="Tomko P."/>
            <person name="Gavelis G."/>
            <person name="Widhalm J.R."/>
            <person name="Wisecaver J.H."/>
        </authorList>
    </citation>
    <scope>NUCLEOTIDE SEQUENCE</scope>
    <source>
        <strain evidence="11">ECLA1</strain>
    </source>
</reference>
<accession>A0AAE1CWM1</accession>
<dbReference type="Proteomes" id="UP001283361">
    <property type="component" value="Unassembled WGS sequence"/>
</dbReference>
<feature type="compositionally biased region" description="Polar residues" evidence="9">
    <location>
        <begin position="222"/>
        <end position="231"/>
    </location>
</feature>
<keyword evidence="4" id="KW-0677">Repeat</keyword>
<keyword evidence="7" id="KW-0539">Nucleus</keyword>
<dbReference type="PROSITE" id="PS50082">
    <property type="entry name" value="WD_REPEATS_2"/>
    <property type="match status" value="5"/>
</dbReference>
<evidence type="ECO:0000256" key="2">
    <source>
        <dbReference type="ARBA" id="ARBA00009435"/>
    </source>
</evidence>
<feature type="repeat" description="WD" evidence="8">
    <location>
        <begin position="517"/>
        <end position="558"/>
    </location>
</feature>
<evidence type="ECO:0000256" key="5">
    <source>
        <dbReference type="ARBA" id="ARBA00023015"/>
    </source>
</evidence>
<dbReference type="PRINTS" id="PR00320">
    <property type="entry name" value="GPROTEINBRPT"/>
</dbReference>
<evidence type="ECO:0000256" key="3">
    <source>
        <dbReference type="ARBA" id="ARBA00022574"/>
    </source>
</evidence>
<dbReference type="InterPro" id="IPR015943">
    <property type="entry name" value="WD40/YVTN_repeat-like_dom_sf"/>
</dbReference>
<evidence type="ECO:0000256" key="8">
    <source>
        <dbReference type="PROSITE-ProRule" id="PRU00221"/>
    </source>
</evidence>
<dbReference type="PANTHER" id="PTHR19879:SF1">
    <property type="entry name" value="CANNONBALL-RELATED"/>
    <property type="match status" value="1"/>
</dbReference>
<evidence type="ECO:0000256" key="7">
    <source>
        <dbReference type="ARBA" id="ARBA00023242"/>
    </source>
</evidence>
<keyword evidence="6" id="KW-0804">Transcription</keyword>
<dbReference type="SMART" id="SM00320">
    <property type="entry name" value="WD40"/>
    <property type="match status" value="6"/>
</dbReference>
<dbReference type="PANTHER" id="PTHR19879">
    <property type="entry name" value="TRANSCRIPTION INITIATION FACTOR TFIID"/>
    <property type="match status" value="1"/>
</dbReference>
<evidence type="ECO:0000313" key="11">
    <source>
        <dbReference type="EMBL" id="KAK3741825.1"/>
    </source>
</evidence>
<dbReference type="SUPFAM" id="SSF50978">
    <property type="entry name" value="WD40 repeat-like"/>
    <property type="match status" value="1"/>
</dbReference>
<gene>
    <name evidence="11" type="ORF">RRG08_018525</name>
</gene>
<keyword evidence="3 8" id="KW-0853">WD repeat</keyword>
<comment type="caution">
    <text evidence="11">The sequence shown here is derived from an EMBL/GenBank/DDBJ whole genome shotgun (WGS) entry which is preliminary data.</text>
</comment>
<dbReference type="Gene3D" id="1.25.40.500">
    <property type="entry name" value="TFIID subunit TAF5, NTD2 domain"/>
    <property type="match status" value="1"/>
</dbReference>
<feature type="domain" description="TFIID subunit TAF5 NTD2" evidence="10">
    <location>
        <begin position="66"/>
        <end position="194"/>
    </location>
</feature>
<comment type="subcellular location">
    <subcellularLocation>
        <location evidence="1">Nucleus</location>
    </subcellularLocation>
</comment>